<dbReference type="InterPro" id="IPR013324">
    <property type="entry name" value="RNA_pol_sigma_r3/r4-like"/>
</dbReference>
<evidence type="ECO:0000256" key="1">
    <source>
        <dbReference type="ARBA" id="ARBA00010641"/>
    </source>
</evidence>
<dbReference type="CDD" id="cd06171">
    <property type="entry name" value="Sigma70_r4"/>
    <property type="match status" value="1"/>
</dbReference>
<dbReference type="NCBIfam" id="TIGR02937">
    <property type="entry name" value="sigma70-ECF"/>
    <property type="match status" value="1"/>
</dbReference>
<dbReference type="Gene3D" id="1.10.10.10">
    <property type="entry name" value="Winged helix-like DNA-binding domain superfamily/Winged helix DNA-binding domain"/>
    <property type="match status" value="1"/>
</dbReference>
<keyword evidence="10" id="KW-1185">Reference proteome</keyword>
<accession>A0A7W5DZB6</accession>
<keyword evidence="4" id="KW-0238">DNA-binding</keyword>
<evidence type="ECO:0000256" key="2">
    <source>
        <dbReference type="ARBA" id="ARBA00023015"/>
    </source>
</evidence>
<dbReference type="InterPro" id="IPR039425">
    <property type="entry name" value="RNA_pol_sigma-70-like"/>
</dbReference>
<dbReference type="RefSeq" id="WP_184305578.1">
    <property type="nucleotide sequence ID" value="NZ_JACHXU010000009.1"/>
</dbReference>
<evidence type="ECO:0000256" key="3">
    <source>
        <dbReference type="ARBA" id="ARBA00023082"/>
    </source>
</evidence>
<comment type="similarity">
    <text evidence="1">Belongs to the sigma-70 factor family. ECF subfamily.</text>
</comment>
<dbReference type="SUPFAM" id="SSF88946">
    <property type="entry name" value="Sigma2 domain of RNA polymerase sigma factors"/>
    <property type="match status" value="1"/>
</dbReference>
<feature type="domain" description="RNA polymerase sigma-70 region 2" evidence="7">
    <location>
        <begin position="10"/>
        <end position="76"/>
    </location>
</feature>
<dbReference type="GO" id="GO:0016987">
    <property type="term" value="F:sigma factor activity"/>
    <property type="evidence" value="ECO:0007669"/>
    <property type="project" value="UniProtKB-KW"/>
</dbReference>
<feature type="region of interest" description="Disordered" evidence="6">
    <location>
        <begin position="73"/>
        <end position="94"/>
    </location>
</feature>
<sequence>MDHCRVESWVDRYGDALFRYAIAKTGEQSLAEDLVQETFVAAVTGQKQFRNESTVSTWLFAILRRKIADHFRTTSRQESRQEQQEKNALNAATERSWKDDPATICEDKEFRATLDACVEKLPNRLAEVFILREVNHQTPKEICEILGLSATNLSMRLHRCRLAIRDCLNVNWFGEES</sequence>
<dbReference type="InterPro" id="IPR036388">
    <property type="entry name" value="WH-like_DNA-bd_sf"/>
</dbReference>
<dbReference type="SUPFAM" id="SSF88659">
    <property type="entry name" value="Sigma3 and sigma4 domains of RNA polymerase sigma factors"/>
    <property type="match status" value="1"/>
</dbReference>
<feature type="domain" description="RNA polymerase sigma factor 70 region 4 type 2" evidence="8">
    <location>
        <begin position="113"/>
        <end position="162"/>
    </location>
</feature>
<proteinExistence type="inferred from homology"/>
<dbReference type="Gene3D" id="1.10.1740.10">
    <property type="match status" value="1"/>
</dbReference>
<keyword evidence="5" id="KW-0804">Transcription</keyword>
<evidence type="ECO:0000256" key="5">
    <source>
        <dbReference type="ARBA" id="ARBA00023163"/>
    </source>
</evidence>
<keyword evidence="2" id="KW-0805">Transcription regulation</keyword>
<feature type="compositionally biased region" description="Basic and acidic residues" evidence="6">
    <location>
        <begin position="73"/>
        <end position="85"/>
    </location>
</feature>
<evidence type="ECO:0000259" key="7">
    <source>
        <dbReference type="Pfam" id="PF04542"/>
    </source>
</evidence>
<keyword evidence="3" id="KW-0731">Sigma factor</keyword>
<organism evidence="9 10">
    <name type="scientific">Aporhodopirellula rubra</name>
    <dbReference type="NCBI Taxonomy" id="980271"/>
    <lineage>
        <taxon>Bacteria</taxon>
        <taxon>Pseudomonadati</taxon>
        <taxon>Planctomycetota</taxon>
        <taxon>Planctomycetia</taxon>
        <taxon>Pirellulales</taxon>
        <taxon>Pirellulaceae</taxon>
        <taxon>Aporhodopirellula</taxon>
    </lineage>
</organism>
<dbReference type="InterPro" id="IPR013249">
    <property type="entry name" value="RNA_pol_sigma70_r4_t2"/>
</dbReference>
<dbReference type="PANTHER" id="PTHR43133:SF8">
    <property type="entry name" value="RNA POLYMERASE SIGMA FACTOR HI_1459-RELATED"/>
    <property type="match status" value="1"/>
</dbReference>
<dbReference type="Proteomes" id="UP000536179">
    <property type="component" value="Unassembled WGS sequence"/>
</dbReference>
<dbReference type="AlphaFoldDB" id="A0A7W5DZB6"/>
<evidence type="ECO:0000256" key="6">
    <source>
        <dbReference type="SAM" id="MobiDB-lite"/>
    </source>
</evidence>
<dbReference type="PANTHER" id="PTHR43133">
    <property type="entry name" value="RNA POLYMERASE ECF-TYPE SIGMA FACTO"/>
    <property type="match status" value="1"/>
</dbReference>
<dbReference type="Pfam" id="PF04542">
    <property type="entry name" value="Sigma70_r2"/>
    <property type="match status" value="1"/>
</dbReference>
<evidence type="ECO:0000313" key="10">
    <source>
        <dbReference type="Proteomes" id="UP000536179"/>
    </source>
</evidence>
<dbReference type="InterPro" id="IPR014284">
    <property type="entry name" value="RNA_pol_sigma-70_dom"/>
</dbReference>
<name>A0A7W5DZB6_9BACT</name>
<evidence type="ECO:0000313" key="9">
    <source>
        <dbReference type="EMBL" id="MBB3207215.1"/>
    </source>
</evidence>
<reference evidence="9 10" key="1">
    <citation type="submission" date="2020-08" db="EMBL/GenBank/DDBJ databases">
        <title>Genomic Encyclopedia of Type Strains, Phase III (KMG-III): the genomes of soil and plant-associated and newly described type strains.</title>
        <authorList>
            <person name="Whitman W."/>
        </authorList>
    </citation>
    <scope>NUCLEOTIDE SEQUENCE [LARGE SCALE GENOMIC DNA]</scope>
    <source>
        <strain evidence="9 10">CECT 8075</strain>
    </source>
</reference>
<evidence type="ECO:0000256" key="4">
    <source>
        <dbReference type="ARBA" id="ARBA00023125"/>
    </source>
</evidence>
<dbReference type="InterPro" id="IPR013325">
    <property type="entry name" value="RNA_pol_sigma_r2"/>
</dbReference>
<dbReference type="GO" id="GO:0006352">
    <property type="term" value="P:DNA-templated transcription initiation"/>
    <property type="evidence" value="ECO:0007669"/>
    <property type="project" value="InterPro"/>
</dbReference>
<evidence type="ECO:0000259" key="8">
    <source>
        <dbReference type="Pfam" id="PF08281"/>
    </source>
</evidence>
<gene>
    <name evidence="9" type="ORF">FHS27_003034</name>
</gene>
<dbReference type="GO" id="GO:0003677">
    <property type="term" value="F:DNA binding"/>
    <property type="evidence" value="ECO:0007669"/>
    <property type="project" value="UniProtKB-KW"/>
</dbReference>
<dbReference type="EMBL" id="JACHXU010000009">
    <property type="protein sequence ID" value="MBB3207215.1"/>
    <property type="molecule type" value="Genomic_DNA"/>
</dbReference>
<dbReference type="InterPro" id="IPR007627">
    <property type="entry name" value="RNA_pol_sigma70_r2"/>
</dbReference>
<protein>
    <submittedName>
        <fullName evidence="9">RNA polymerase sigma-70 factor (ECF subfamily)</fullName>
    </submittedName>
</protein>
<dbReference type="Pfam" id="PF08281">
    <property type="entry name" value="Sigma70_r4_2"/>
    <property type="match status" value="1"/>
</dbReference>
<comment type="caution">
    <text evidence="9">The sequence shown here is derived from an EMBL/GenBank/DDBJ whole genome shotgun (WGS) entry which is preliminary data.</text>
</comment>